<accession>A0A917RFW3</accession>
<dbReference type="InterPro" id="IPR042099">
    <property type="entry name" value="ANL_N_sf"/>
</dbReference>
<comment type="caution">
    <text evidence="5">The sequence shown here is derived from an EMBL/GenBank/DDBJ whole genome shotgun (WGS) entry which is preliminary data.</text>
</comment>
<dbReference type="InterPro" id="IPR045851">
    <property type="entry name" value="AMP-bd_C_sf"/>
</dbReference>
<dbReference type="InterPro" id="IPR020845">
    <property type="entry name" value="AMP-binding_CS"/>
</dbReference>
<dbReference type="GO" id="GO:0006631">
    <property type="term" value="P:fatty acid metabolic process"/>
    <property type="evidence" value="ECO:0007669"/>
    <property type="project" value="TreeGrafter"/>
</dbReference>
<dbReference type="Pfam" id="PF13193">
    <property type="entry name" value="AMP-binding_C"/>
    <property type="match status" value="1"/>
</dbReference>
<dbReference type="Gene3D" id="3.30.300.30">
    <property type="match status" value="2"/>
</dbReference>
<feature type="domain" description="AMP-binding enzyme C-terminal" evidence="4">
    <location>
        <begin position="495"/>
        <end position="558"/>
    </location>
</feature>
<evidence type="ECO:0000313" key="6">
    <source>
        <dbReference type="Proteomes" id="UP000645217"/>
    </source>
</evidence>
<dbReference type="RefSeq" id="WP_189165990.1">
    <property type="nucleotide sequence ID" value="NZ_BMNT01000034.1"/>
</dbReference>
<evidence type="ECO:0000313" key="5">
    <source>
        <dbReference type="EMBL" id="GGL06175.1"/>
    </source>
</evidence>
<dbReference type="PANTHER" id="PTHR43201:SF5">
    <property type="entry name" value="MEDIUM-CHAIN ACYL-COA LIGASE ACSF2, MITOCHONDRIAL"/>
    <property type="match status" value="1"/>
</dbReference>
<dbReference type="EMBL" id="BMNT01000034">
    <property type="protein sequence ID" value="GGL06175.1"/>
    <property type="molecule type" value="Genomic_DNA"/>
</dbReference>
<keyword evidence="2 5" id="KW-0436">Ligase</keyword>
<comment type="similarity">
    <text evidence="1">Belongs to the ATP-dependent AMP-binding enzyme family.</text>
</comment>
<dbReference type="AlphaFoldDB" id="A0A917RFW3"/>
<proteinExistence type="inferred from homology"/>
<dbReference type="SUPFAM" id="SSF56801">
    <property type="entry name" value="Acetyl-CoA synthetase-like"/>
    <property type="match status" value="1"/>
</dbReference>
<gene>
    <name evidence="5" type="ORF">GCM10007964_55580</name>
</gene>
<evidence type="ECO:0000256" key="2">
    <source>
        <dbReference type="ARBA" id="ARBA00022598"/>
    </source>
</evidence>
<sequence length="574" mass="62571">MAPVLEMTGDRFRAEGVWHDRTAMDDLRDAVRRFPDRTAVVCRHVDGREPDRLTYTELAARVERLAAALHGLGVRRGDVVTLQLPNSWQLVALSLACARVGAIAGPVATIMRRREVAFMTRLTRSPLYVAAAQVRDFSFAGMAAEVAAEVPTLKRRVLLGAPGVPAVEQGRDDVLDFERDLLGRAWEQEVAPGVLDAREARPDDLAQVMFTSGTTGEPKGVMHSHNTLGALNRAQIEVLGLTSDEVTAMGSPTTLQAGYTWNFLMPLILGATAVQIDAWKPDLMLRVMEQERVTFFYGPPPFLMDLIRAQQENPRDLSALRSFATGSAPIPPVLVEQARDVLGCRLYALWGMTENGAVTITRPQDPPMRAAESDGVPVPGMEVRIVDEETGEPVPPGGTGLLQVRGASQCLGYYRREELYAESVTPDGWFDTGDLARDDGYGGIRIAGRVKDVISRGGVKVPVVEVEAALLRHPAIRDIAVVGVPDERFGERACAVIAVVGVPDERFGERACAVIVADGTPPTLEDLRVHLAELDMAKQYWPERVEVLDALPRTPSGKVQKFVLRDRLAGATAE</sequence>
<keyword evidence="6" id="KW-1185">Reference proteome</keyword>
<feature type="domain" description="AMP-dependent synthetase/ligase" evidence="3">
    <location>
        <begin position="28"/>
        <end position="414"/>
    </location>
</feature>
<dbReference type="InterPro" id="IPR000873">
    <property type="entry name" value="AMP-dep_synth/lig_dom"/>
</dbReference>
<protein>
    <submittedName>
        <fullName evidence="5">Cyclohexanecarboxylate-CoA ligase</fullName>
    </submittedName>
</protein>
<organism evidence="5 6">
    <name type="scientific">Sphaerisporangium melleum</name>
    <dbReference type="NCBI Taxonomy" id="321316"/>
    <lineage>
        <taxon>Bacteria</taxon>
        <taxon>Bacillati</taxon>
        <taxon>Actinomycetota</taxon>
        <taxon>Actinomycetes</taxon>
        <taxon>Streptosporangiales</taxon>
        <taxon>Streptosporangiaceae</taxon>
        <taxon>Sphaerisporangium</taxon>
    </lineage>
</organism>
<dbReference type="Pfam" id="PF00501">
    <property type="entry name" value="AMP-binding"/>
    <property type="match status" value="1"/>
</dbReference>
<dbReference type="GO" id="GO:0031956">
    <property type="term" value="F:medium-chain fatty acid-CoA ligase activity"/>
    <property type="evidence" value="ECO:0007669"/>
    <property type="project" value="TreeGrafter"/>
</dbReference>
<dbReference type="Gene3D" id="3.40.50.12780">
    <property type="entry name" value="N-terminal domain of ligase-like"/>
    <property type="match status" value="1"/>
</dbReference>
<evidence type="ECO:0000259" key="3">
    <source>
        <dbReference type="Pfam" id="PF00501"/>
    </source>
</evidence>
<dbReference type="InterPro" id="IPR025110">
    <property type="entry name" value="AMP-bd_C"/>
</dbReference>
<name>A0A917RFW3_9ACTN</name>
<reference evidence="5" key="2">
    <citation type="submission" date="2020-09" db="EMBL/GenBank/DDBJ databases">
        <authorList>
            <person name="Sun Q."/>
            <person name="Ohkuma M."/>
        </authorList>
    </citation>
    <scope>NUCLEOTIDE SEQUENCE</scope>
    <source>
        <strain evidence="5">JCM 13064</strain>
    </source>
</reference>
<evidence type="ECO:0000256" key="1">
    <source>
        <dbReference type="ARBA" id="ARBA00006432"/>
    </source>
</evidence>
<evidence type="ECO:0000259" key="4">
    <source>
        <dbReference type="Pfam" id="PF13193"/>
    </source>
</evidence>
<dbReference type="PANTHER" id="PTHR43201">
    <property type="entry name" value="ACYL-COA SYNTHETASE"/>
    <property type="match status" value="1"/>
</dbReference>
<dbReference type="Proteomes" id="UP000645217">
    <property type="component" value="Unassembled WGS sequence"/>
</dbReference>
<reference evidence="5" key="1">
    <citation type="journal article" date="2014" name="Int. J. Syst. Evol. Microbiol.">
        <title>Complete genome sequence of Corynebacterium casei LMG S-19264T (=DSM 44701T), isolated from a smear-ripened cheese.</title>
        <authorList>
            <consortium name="US DOE Joint Genome Institute (JGI-PGF)"/>
            <person name="Walter F."/>
            <person name="Albersmeier A."/>
            <person name="Kalinowski J."/>
            <person name="Ruckert C."/>
        </authorList>
    </citation>
    <scope>NUCLEOTIDE SEQUENCE</scope>
    <source>
        <strain evidence="5">JCM 13064</strain>
    </source>
</reference>
<dbReference type="PROSITE" id="PS00455">
    <property type="entry name" value="AMP_BINDING"/>
    <property type="match status" value="1"/>
</dbReference>